<comment type="caution">
    <text evidence="4">The sequence shown here is derived from an EMBL/GenBank/DDBJ whole genome shotgun (WGS) entry which is preliminary data.</text>
</comment>
<dbReference type="InterPro" id="IPR058644">
    <property type="entry name" value="Mtb12-like_C"/>
</dbReference>
<accession>A0A9X4RDW6</accession>
<evidence type="ECO:0000313" key="4">
    <source>
        <dbReference type="EMBL" id="MDG3015199.1"/>
    </source>
</evidence>
<gene>
    <name evidence="4" type="ORF">NVS88_11620</name>
</gene>
<sequence length="192" mass="18987">MTVSSSPHTTTPRMSGRRAAAMVGIAAAVVVLGAGCGSSNNSSSPTTTAAATTTVPAGAPAAGADAATTKAVTDAYVAFFDGTTDAQKKMSLLENGQAFADTINAQADSAMAKGTTAAVSSVDVVAPGRATVVYTVSINGQPALKDQTGWATEVDGQWKVSQVTFCNLLTLEGNPPAVCQGASAPAPAPAPR</sequence>
<evidence type="ECO:0000256" key="1">
    <source>
        <dbReference type="ARBA" id="ARBA00022729"/>
    </source>
</evidence>
<keyword evidence="5" id="KW-1185">Reference proteome</keyword>
<proteinExistence type="inferred from homology"/>
<dbReference type="Pfam" id="PF26580">
    <property type="entry name" value="Mtb12_C"/>
    <property type="match status" value="1"/>
</dbReference>
<evidence type="ECO:0000313" key="5">
    <source>
        <dbReference type="Proteomes" id="UP001152755"/>
    </source>
</evidence>
<protein>
    <recommendedName>
        <fullName evidence="3">Low molecular weight antigen MTB12-like C-terminal domain-containing protein</fullName>
    </recommendedName>
</protein>
<organism evidence="4 5">
    <name type="scientific">Speluncibacter jeojiensis</name>
    <dbReference type="NCBI Taxonomy" id="2710754"/>
    <lineage>
        <taxon>Bacteria</taxon>
        <taxon>Bacillati</taxon>
        <taxon>Actinomycetota</taxon>
        <taxon>Actinomycetes</taxon>
        <taxon>Mycobacteriales</taxon>
        <taxon>Speluncibacteraceae</taxon>
        <taxon>Speluncibacter</taxon>
    </lineage>
</organism>
<dbReference type="EMBL" id="JANRHA010000007">
    <property type="protein sequence ID" value="MDG3015199.1"/>
    <property type="molecule type" value="Genomic_DNA"/>
</dbReference>
<evidence type="ECO:0000256" key="2">
    <source>
        <dbReference type="ARBA" id="ARBA00093774"/>
    </source>
</evidence>
<reference evidence="4" key="1">
    <citation type="submission" date="2022-08" db="EMBL/GenBank/DDBJ databases">
        <title>Genome analysis of Corynebacteriales strain.</title>
        <authorList>
            <person name="Lee S.D."/>
        </authorList>
    </citation>
    <scope>NUCLEOTIDE SEQUENCE</scope>
    <source>
        <strain evidence="4">D3-21</strain>
    </source>
</reference>
<evidence type="ECO:0000259" key="3">
    <source>
        <dbReference type="Pfam" id="PF26580"/>
    </source>
</evidence>
<keyword evidence="1" id="KW-0732">Signal</keyword>
<comment type="similarity">
    <text evidence="2">Belongs to the MTB12 family.</text>
</comment>
<dbReference type="Proteomes" id="UP001152755">
    <property type="component" value="Unassembled WGS sequence"/>
</dbReference>
<name>A0A9X4RDW6_9ACTN</name>
<feature type="domain" description="Low molecular weight antigen MTB12-like C-terminal" evidence="3">
    <location>
        <begin position="66"/>
        <end position="175"/>
    </location>
</feature>
<dbReference type="AlphaFoldDB" id="A0A9X4RDW6"/>